<name>A0ACB9SUE8_HOLOL</name>
<keyword evidence="2" id="KW-1185">Reference proteome</keyword>
<dbReference type="Proteomes" id="UP001056778">
    <property type="component" value="Chromosome 8"/>
</dbReference>
<evidence type="ECO:0000313" key="1">
    <source>
        <dbReference type="EMBL" id="KAI4457231.1"/>
    </source>
</evidence>
<accession>A0ACB9SUE8</accession>
<keyword evidence="1" id="KW-0540">Nuclease</keyword>
<comment type="caution">
    <text evidence="1">The sequence shown here is derived from an EMBL/GenBank/DDBJ whole genome shotgun (WGS) entry which is preliminary data.</text>
</comment>
<protein>
    <submittedName>
        <fullName evidence="1">Dde superfamily endonuclease</fullName>
    </submittedName>
</protein>
<dbReference type="EMBL" id="CM043022">
    <property type="protein sequence ID" value="KAI4457231.1"/>
    <property type="molecule type" value="Genomic_DNA"/>
</dbReference>
<proteinExistence type="predicted"/>
<organism evidence="1 2">
    <name type="scientific">Holotrichia oblita</name>
    <name type="common">Chafer beetle</name>
    <dbReference type="NCBI Taxonomy" id="644536"/>
    <lineage>
        <taxon>Eukaryota</taxon>
        <taxon>Metazoa</taxon>
        <taxon>Ecdysozoa</taxon>
        <taxon>Arthropoda</taxon>
        <taxon>Hexapoda</taxon>
        <taxon>Insecta</taxon>
        <taxon>Pterygota</taxon>
        <taxon>Neoptera</taxon>
        <taxon>Endopterygota</taxon>
        <taxon>Coleoptera</taxon>
        <taxon>Polyphaga</taxon>
        <taxon>Scarabaeiformia</taxon>
        <taxon>Scarabaeidae</taxon>
        <taxon>Melolonthinae</taxon>
        <taxon>Holotrichia</taxon>
    </lineage>
</organism>
<gene>
    <name evidence="1" type="ORF">MML48_8g00015467</name>
</gene>
<sequence>MSDNGWMKSGIFINYIKNVFYPHLKGRGIEFPIILFVDGHQTYLTYELSLLYTNLEIILIALYPNSTRIMQPADVASFRPLKNLWKSKEDFAPILLNAVTLLKPEIARKGFEVCGLHPWNLQAIDYRKCLEKTNGGNTDGELNSDTQHCNKSVKNQKVITFKQFCDIVGANMIQQFERDFNEKFSGPQSFQPDKIIVHENIVLKEAIRDKNVIESEEWENTEIRSSCRELKEEEMSKTKVQLDFFEDSEVKENQAGVQVLFNTVPAKGESALEEENPIKTNNIEDNLPHPKTPQRTGKRQSERAPFVLTFTVYKKMAKVKERAKEEKEKKERGE</sequence>
<reference evidence="1" key="1">
    <citation type="submission" date="2022-04" db="EMBL/GenBank/DDBJ databases">
        <title>Chromosome-scale genome assembly of Holotrichia oblita Faldermann.</title>
        <authorList>
            <person name="Rongchong L."/>
        </authorList>
    </citation>
    <scope>NUCLEOTIDE SEQUENCE</scope>
    <source>
        <strain evidence="1">81SQS9</strain>
    </source>
</reference>
<keyword evidence="1" id="KW-0255">Endonuclease</keyword>
<keyword evidence="1" id="KW-0378">Hydrolase</keyword>
<evidence type="ECO:0000313" key="2">
    <source>
        <dbReference type="Proteomes" id="UP001056778"/>
    </source>
</evidence>